<name>A0A388LQC8_CHABU</name>
<protein>
    <recommendedName>
        <fullName evidence="3">DDE Tnp4 domain-containing protein</fullName>
    </recommendedName>
</protein>
<proteinExistence type="predicted"/>
<gene>
    <name evidence="1" type="ORF">CBR_g38818</name>
</gene>
<evidence type="ECO:0000313" key="1">
    <source>
        <dbReference type="EMBL" id="GBG84536.1"/>
    </source>
</evidence>
<dbReference type="Proteomes" id="UP000265515">
    <property type="component" value="Unassembled WGS sequence"/>
</dbReference>
<sequence length="265" mass="30027">MEGGDNDDYGKLMVVERTTVTTVTAVLFRCQVERAMGRMKAQIRAQRRKVMQCTGVEGLDTAAIYDAVVQVWCALGCGVLPKATPRWWIKRRAGGVWEDLRQCDDATEDYFRQAEHAATCLPGEIVEALLPFMHRPVTFYAEPLQPDHIVAYALYRWALEEMYESSAYNFCIGRASGLVPVRDVTAALLTVYREKISWPTGLRKSVVLYAFASKGFPNCHVYIDCTHIYIDKLANALGEDYYVLDHRTDCRRFELACAGHVHQLS</sequence>
<reference evidence="1 2" key="1">
    <citation type="journal article" date="2018" name="Cell">
        <title>The Chara Genome: Secondary Complexity and Implications for Plant Terrestrialization.</title>
        <authorList>
            <person name="Nishiyama T."/>
            <person name="Sakayama H."/>
            <person name="Vries J.D."/>
            <person name="Buschmann H."/>
            <person name="Saint-Marcoux D."/>
            <person name="Ullrich K.K."/>
            <person name="Haas F.B."/>
            <person name="Vanderstraeten L."/>
            <person name="Becker D."/>
            <person name="Lang D."/>
            <person name="Vosolsobe S."/>
            <person name="Rombauts S."/>
            <person name="Wilhelmsson P.K.I."/>
            <person name="Janitza P."/>
            <person name="Kern R."/>
            <person name="Heyl A."/>
            <person name="Rumpler F."/>
            <person name="Villalobos L.I.A.C."/>
            <person name="Clay J.M."/>
            <person name="Skokan R."/>
            <person name="Toyoda A."/>
            <person name="Suzuki Y."/>
            <person name="Kagoshima H."/>
            <person name="Schijlen E."/>
            <person name="Tajeshwar N."/>
            <person name="Catarino B."/>
            <person name="Hetherington A.J."/>
            <person name="Saltykova A."/>
            <person name="Bonnot C."/>
            <person name="Breuninger H."/>
            <person name="Symeonidi A."/>
            <person name="Radhakrishnan G.V."/>
            <person name="Van Nieuwerburgh F."/>
            <person name="Deforce D."/>
            <person name="Chang C."/>
            <person name="Karol K.G."/>
            <person name="Hedrich R."/>
            <person name="Ulvskov P."/>
            <person name="Glockner G."/>
            <person name="Delwiche C.F."/>
            <person name="Petrasek J."/>
            <person name="Van de Peer Y."/>
            <person name="Friml J."/>
            <person name="Beilby M."/>
            <person name="Dolan L."/>
            <person name="Kohara Y."/>
            <person name="Sugano S."/>
            <person name="Fujiyama A."/>
            <person name="Delaux P.-M."/>
            <person name="Quint M."/>
            <person name="TheiBen G."/>
            <person name="Hagemann M."/>
            <person name="Harholt J."/>
            <person name="Dunand C."/>
            <person name="Zachgo S."/>
            <person name="Langdale J."/>
            <person name="Maumus F."/>
            <person name="Straeten D.V.D."/>
            <person name="Gould S.B."/>
            <person name="Rensing S.A."/>
        </authorList>
    </citation>
    <scope>NUCLEOTIDE SEQUENCE [LARGE SCALE GENOMIC DNA]</scope>
    <source>
        <strain evidence="1 2">S276</strain>
    </source>
</reference>
<keyword evidence="2" id="KW-1185">Reference proteome</keyword>
<evidence type="ECO:0008006" key="3">
    <source>
        <dbReference type="Google" id="ProtNLM"/>
    </source>
</evidence>
<dbReference type="Gramene" id="GBG84536">
    <property type="protein sequence ID" value="GBG84536"/>
    <property type="gene ID" value="CBR_g38818"/>
</dbReference>
<comment type="caution">
    <text evidence="1">The sequence shown here is derived from an EMBL/GenBank/DDBJ whole genome shotgun (WGS) entry which is preliminary data.</text>
</comment>
<dbReference type="AlphaFoldDB" id="A0A388LQC8"/>
<dbReference type="EMBL" id="BFEA01000480">
    <property type="protein sequence ID" value="GBG84536.1"/>
    <property type="molecule type" value="Genomic_DNA"/>
</dbReference>
<accession>A0A388LQC8</accession>
<organism evidence="1 2">
    <name type="scientific">Chara braunii</name>
    <name type="common">Braun's stonewort</name>
    <dbReference type="NCBI Taxonomy" id="69332"/>
    <lineage>
        <taxon>Eukaryota</taxon>
        <taxon>Viridiplantae</taxon>
        <taxon>Streptophyta</taxon>
        <taxon>Charophyceae</taxon>
        <taxon>Charales</taxon>
        <taxon>Characeae</taxon>
        <taxon>Chara</taxon>
    </lineage>
</organism>
<evidence type="ECO:0000313" key="2">
    <source>
        <dbReference type="Proteomes" id="UP000265515"/>
    </source>
</evidence>